<dbReference type="InterPro" id="IPR009963">
    <property type="entry name" value="DUF1490"/>
</dbReference>
<accession>A0A7W9H079</accession>
<evidence type="ECO:0000256" key="1">
    <source>
        <dbReference type="SAM" id="MobiDB-lite"/>
    </source>
</evidence>
<feature type="region of interest" description="Disordered" evidence="1">
    <location>
        <begin position="79"/>
        <end position="104"/>
    </location>
</feature>
<reference evidence="2 3" key="1">
    <citation type="submission" date="2020-08" db="EMBL/GenBank/DDBJ databases">
        <title>Sequencing the genomes of 1000 actinobacteria strains.</title>
        <authorList>
            <person name="Klenk H.-P."/>
        </authorList>
    </citation>
    <scope>NUCLEOTIDE SEQUENCE [LARGE SCALE GENOMIC DNA]</scope>
    <source>
        <strain evidence="2 3">DSM 40084</strain>
    </source>
</reference>
<dbReference type="RefSeq" id="WP_260423316.1">
    <property type="nucleotide sequence ID" value="NZ_JACHNE010000001.1"/>
</dbReference>
<evidence type="ECO:0000313" key="2">
    <source>
        <dbReference type="EMBL" id="MBB5793308.1"/>
    </source>
</evidence>
<gene>
    <name evidence="2" type="ORF">HDA41_001272</name>
</gene>
<dbReference type="Pfam" id="PF07371">
    <property type="entry name" value="DUF1490"/>
    <property type="match status" value="1"/>
</dbReference>
<sequence>MMHPAAFAGAAVGRITHYVLSGTAGVLVLRGAAKAAPRAKPAARRLLVSGIAGGITTGRRLGEAAEEARLKAGDLLAEARERLGEEAPPPSAVGVEGHGHDHEH</sequence>
<proteinExistence type="predicted"/>
<evidence type="ECO:0000313" key="3">
    <source>
        <dbReference type="Proteomes" id="UP000590647"/>
    </source>
</evidence>
<keyword evidence="3" id="KW-1185">Reference proteome</keyword>
<dbReference type="EMBL" id="JACHNE010000001">
    <property type="protein sequence ID" value="MBB5793308.1"/>
    <property type="molecule type" value="Genomic_DNA"/>
</dbReference>
<evidence type="ECO:0008006" key="4">
    <source>
        <dbReference type="Google" id="ProtNLM"/>
    </source>
</evidence>
<comment type="caution">
    <text evidence="2">The sequence shown here is derived from an EMBL/GenBank/DDBJ whole genome shotgun (WGS) entry which is preliminary data.</text>
</comment>
<name>A0A7W9H079_9ACTN</name>
<protein>
    <recommendedName>
        <fullName evidence="4">DUF1490 family protein</fullName>
    </recommendedName>
</protein>
<organism evidence="2 3">
    <name type="scientific">Streptomyces caelestis</name>
    <dbReference type="NCBI Taxonomy" id="36816"/>
    <lineage>
        <taxon>Bacteria</taxon>
        <taxon>Bacillati</taxon>
        <taxon>Actinomycetota</taxon>
        <taxon>Actinomycetes</taxon>
        <taxon>Kitasatosporales</taxon>
        <taxon>Streptomycetaceae</taxon>
        <taxon>Streptomyces</taxon>
    </lineage>
</organism>
<dbReference type="Proteomes" id="UP000590647">
    <property type="component" value="Unassembled WGS sequence"/>
</dbReference>
<dbReference type="AlphaFoldDB" id="A0A7W9H079"/>